<dbReference type="Pfam" id="PF09314">
    <property type="entry name" value="DUF1972"/>
    <property type="match status" value="1"/>
</dbReference>
<dbReference type="PANTHER" id="PTHR46401:SF2">
    <property type="entry name" value="GLYCOSYLTRANSFERASE WBBK-RELATED"/>
    <property type="match status" value="1"/>
</dbReference>
<accession>A0AB38CC45</accession>
<dbReference type="AlphaFoldDB" id="A0AB38CC45"/>
<dbReference type="InterPro" id="IPR001296">
    <property type="entry name" value="Glyco_trans_1"/>
</dbReference>
<evidence type="ECO:0000256" key="1">
    <source>
        <dbReference type="ARBA" id="ARBA00022679"/>
    </source>
</evidence>
<dbReference type="Pfam" id="PF00534">
    <property type="entry name" value="Glycos_transf_1"/>
    <property type="match status" value="1"/>
</dbReference>
<evidence type="ECO:0000313" key="5">
    <source>
        <dbReference type="Proteomes" id="UP000182489"/>
    </source>
</evidence>
<evidence type="ECO:0000259" key="3">
    <source>
        <dbReference type="Pfam" id="PF09314"/>
    </source>
</evidence>
<comment type="caution">
    <text evidence="4">The sequence shown here is derived from an EMBL/GenBank/DDBJ whole genome shotgun (WGS) entry which is preliminary data.</text>
</comment>
<dbReference type="SUPFAM" id="SSF53756">
    <property type="entry name" value="UDP-Glycosyltransferase/glycogen phosphorylase"/>
    <property type="match status" value="1"/>
</dbReference>
<feature type="domain" description="Glycosyl transferase family 1" evidence="2">
    <location>
        <begin position="191"/>
        <end position="316"/>
    </location>
</feature>
<evidence type="ECO:0000259" key="2">
    <source>
        <dbReference type="Pfam" id="PF00534"/>
    </source>
</evidence>
<dbReference type="Proteomes" id="UP000182489">
    <property type="component" value="Unassembled WGS sequence"/>
</dbReference>
<protein>
    <submittedName>
        <fullName evidence="4">Glycosyltransferase involved in cell wall bisynthesis</fullName>
    </submittedName>
</protein>
<proteinExistence type="predicted"/>
<organism evidence="4 5">
    <name type="scientific">Janthinobacterium lividum</name>
    <dbReference type="NCBI Taxonomy" id="29581"/>
    <lineage>
        <taxon>Bacteria</taxon>
        <taxon>Pseudomonadati</taxon>
        <taxon>Pseudomonadota</taxon>
        <taxon>Betaproteobacteria</taxon>
        <taxon>Burkholderiales</taxon>
        <taxon>Oxalobacteraceae</taxon>
        <taxon>Janthinobacterium</taxon>
    </lineage>
</organism>
<gene>
    <name evidence="4" type="ORF">SAMN03097694_4060</name>
</gene>
<feature type="domain" description="DUF1972" evidence="3">
    <location>
        <begin position="1"/>
        <end position="172"/>
    </location>
</feature>
<sequence length="357" mass="40364">MKKIAIVGSVGLPAKYGGWETLVDHLTTRLSTSFEFTVYCCAEKYPEKLATYNGAKLVYINLDANGMQSIIYDLWSMLKAVRYADTIVVLGVSGCVFMPVLKLISRKKFVINIDGLEWRRAKWSGFAKWFLKLSESAAVRYADQVVTDNKAIQDYVKTQYGRDSALIAYGGDHAVRPQRDDAILAKYELDRVKYAFKVCRIEPENNIDMIIEAFASAPMMDLVIVGNWDNSEYGKQLRQKYAGIAHLHLLDPIYDHTILNQLRTACQVYVHGHSAGGTNPSLVEAMSLGLPVLAYGCIFNRETTNQQAYFFDTSVELTELLNRLDEAKLMLLGQQMKQLADQLYTWDRISSGYAHIF</sequence>
<dbReference type="InterPro" id="IPR015393">
    <property type="entry name" value="DUF1972"/>
</dbReference>
<name>A0AB38CC45_9BURK</name>
<dbReference type="RefSeq" id="WP_072455152.1">
    <property type="nucleotide sequence ID" value="NZ_FPKH01000004.1"/>
</dbReference>
<dbReference type="Gene3D" id="3.40.50.2000">
    <property type="entry name" value="Glycogen Phosphorylase B"/>
    <property type="match status" value="2"/>
</dbReference>
<dbReference type="EMBL" id="FPKH01000004">
    <property type="protein sequence ID" value="SFX97543.1"/>
    <property type="molecule type" value="Genomic_DNA"/>
</dbReference>
<reference evidence="4 5" key="1">
    <citation type="submission" date="2016-11" db="EMBL/GenBank/DDBJ databases">
        <authorList>
            <person name="Varghese N."/>
            <person name="Submissions S."/>
        </authorList>
    </citation>
    <scope>NUCLEOTIDE SEQUENCE [LARGE SCALE GENOMIC DNA]</scope>
    <source>
        <strain evidence="4 5">NFR18</strain>
    </source>
</reference>
<dbReference type="PANTHER" id="PTHR46401">
    <property type="entry name" value="GLYCOSYLTRANSFERASE WBBK-RELATED"/>
    <property type="match status" value="1"/>
</dbReference>
<dbReference type="GO" id="GO:0016757">
    <property type="term" value="F:glycosyltransferase activity"/>
    <property type="evidence" value="ECO:0007669"/>
    <property type="project" value="InterPro"/>
</dbReference>
<keyword evidence="1" id="KW-0808">Transferase</keyword>
<evidence type="ECO:0000313" key="4">
    <source>
        <dbReference type="EMBL" id="SFX97543.1"/>
    </source>
</evidence>